<name>A0A4R1S4P1_HYDET</name>
<dbReference type="Proteomes" id="UP000295008">
    <property type="component" value="Unassembled WGS sequence"/>
</dbReference>
<organism evidence="2 3">
    <name type="scientific">Hydrogenispora ethanolica</name>
    <dbReference type="NCBI Taxonomy" id="1082276"/>
    <lineage>
        <taxon>Bacteria</taxon>
        <taxon>Bacillati</taxon>
        <taxon>Bacillota</taxon>
        <taxon>Hydrogenispora</taxon>
    </lineage>
</organism>
<protein>
    <submittedName>
        <fullName evidence="2">Uncharacterized protein</fullName>
    </submittedName>
</protein>
<accession>A0A4R1S4P1</accession>
<dbReference type="RefSeq" id="WP_132013170.1">
    <property type="nucleotide sequence ID" value="NZ_SLUN01000004.1"/>
</dbReference>
<keyword evidence="3" id="KW-1185">Reference proteome</keyword>
<dbReference type="OrthoDB" id="1980949at2"/>
<comment type="caution">
    <text evidence="2">The sequence shown here is derived from an EMBL/GenBank/DDBJ whole genome shotgun (WGS) entry which is preliminary data.</text>
</comment>
<evidence type="ECO:0000313" key="3">
    <source>
        <dbReference type="Proteomes" id="UP000295008"/>
    </source>
</evidence>
<dbReference type="EMBL" id="SLUN01000004">
    <property type="protein sequence ID" value="TCL74181.1"/>
    <property type="molecule type" value="Genomic_DNA"/>
</dbReference>
<reference evidence="2 3" key="1">
    <citation type="submission" date="2019-03" db="EMBL/GenBank/DDBJ databases">
        <title>Genomic Encyclopedia of Type Strains, Phase IV (KMG-IV): sequencing the most valuable type-strain genomes for metagenomic binning, comparative biology and taxonomic classification.</title>
        <authorList>
            <person name="Goeker M."/>
        </authorList>
    </citation>
    <scope>NUCLEOTIDE SEQUENCE [LARGE SCALE GENOMIC DNA]</scope>
    <source>
        <strain evidence="2 3">LX-B</strain>
    </source>
</reference>
<dbReference type="AlphaFoldDB" id="A0A4R1S4P1"/>
<evidence type="ECO:0000313" key="2">
    <source>
        <dbReference type="EMBL" id="TCL74181.1"/>
    </source>
</evidence>
<sequence>MAGAEQFGKYVVDFEYFLIDVNRYSAKELLGLRNLIGGVFFLDQKKDKDELLRRLEELIETLEKLEPDLYRLFVVWLKNIAVLGFPETYKEAIGKVIDDSSRTSQRSQ</sequence>
<gene>
    <name evidence="2" type="ORF">EDC14_1004118</name>
</gene>
<evidence type="ECO:0000256" key="1">
    <source>
        <dbReference type="SAM" id="Coils"/>
    </source>
</evidence>
<proteinExistence type="predicted"/>
<keyword evidence="1" id="KW-0175">Coiled coil</keyword>
<feature type="coiled-coil region" evidence="1">
    <location>
        <begin position="41"/>
        <end position="68"/>
    </location>
</feature>